<keyword evidence="5" id="KW-1185">Reference proteome</keyword>
<dbReference type="EMBL" id="MRCC01000008">
    <property type="protein sequence ID" value="OKH26364.1"/>
    <property type="molecule type" value="Genomic_DNA"/>
</dbReference>
<comment type="similarity">
    <text evidence="1 2">Belongs to the anti-sigma-factor antagonist family.</text>
</comment>
<evidence type="ECO:0000313" key="5">
    <source>
        <dbReference type="Proteomes" id="UP000185984"/>
    </source>
</evidence>
<feature type="domain" description="STAS" evidence="3">
    <location>
        <begin position="10"/>
        <end position="116"/>
    </location>
</feature>
<dbReference type="Pfam" id="PF01740">
    <property type="entry name" value="STAS"/>
    <property type="match status" value="1"/>
</dbReference>
<dbReference type="OrthoDB" id="9793697at2"/>
<evidence type="ECO:0000256" key="1">
    <source>
        <dbReference type="ARBA" id="ARBA00009013"/>
    </source>
</evidence>
<dbReference type="PANTHER" id="PTHR33495:SF2">
    <property type="entry name" value="ANTI-SIGMA FACTOR ANTAGONIST TM_1081-RELATED"/>
    <property type="match status" value="1"/>
</dbReference>
<reference evidence="4 5" key="1">
    <citation type="submission" date="2016-11" db="EMBL/GenBank/DDBJ databases">
        <title>Draft Genome Sequences of Nine Cyanobacterial Strains from Diverse Habitats.</title>
        <authorList>
            <person name="Zhu T."/>
            <person name="Hou S."/>
            <person name="Lu X."/>
            <person name="Hess W.R."/>
        </authorList>
    </citation>
    <scope>NUCLEOTIDE SEQUENCE [LARGE SCALE GENOMIC DNA]</scope>
    <source>
        <strain evidence="4 5">5.2 s.c.1</strain>
    </source>
</reference>
<dbReference type="SUPFAM" id="SSF52091">
    <property type="entry name" value="SpoIIaa-like"/>
    <property type="match status" value="1"/>
</dbReference>
<evidence type="ECO:0000256" key="2">
    <source>
        <dbReference type="RuleBase" id="RU003749"/>
    </source>
</evidence>
<gene>
    <name evidence="4" type="ORF">NIES1031_11430</name>
</gene>
<proteinExistence type="inferred from homology"/>
<dbReference type="Proteomes" id="UP000185984">
    <property type="component" value="Unassembled WGS sequence"/>
</dbReference>
<dbReference type="GO" id="GO:0043856">
    <property type="term" value="F:anti-sigma factor antagonist activity"/>
    <property type="evidence" value="ECO:0007669"/>
    <property type="project" value="InterPro"/>
</dbReference>
<evidence type="ECO:0000313" key="4">
    <source>
        <dbReference type="EMBL" id="OKH26364.1"/>
    </source>
</evidence>
<dbReference type="Gene3D" id="3.30.750.24">
    <property type="entry name" value="STAS domain"/>
    <property type="match status" value="1"/>
</dbReference>
<organism evidence="4 5">
    <name type="scientific">Chroogloeocystis siderophila 5.2 s.c.1</name>
    <dbReference type="NCBI Taxonomy" id="247279"/>
    <lineage>
        <taxon>Bacteria</taxon>
        <taxon>Bacillati</taxon>
        <taxon>Cyanobacteriota</taxon>
        <taxon>Cyanophyceae</taxon>
        <taxon>Oscillatoriophycideae</taxon>
        <taxon>Chroococcales</taxon>
        <taxon>Chroococcaceae</taxon>
        <taxon>Chroogloeocystis</taxon>
    </lineage>
</organism>
<accession>A0A1U7HS54</accession>
<dbReference type="InterPro" id="IPR036513">
    <property type="entry name" value="STAS_dom_sf"/>
</dbReference>
<dbReference type="NCBIfam" id="TIGR00377">
    <property type="entry name" value="ant_ant_sig"/>
    <property type="match status" value="1"/>
</dbReference>
<dbReference type="STRING" id="247279.NIES1031_11430"/>
<dbReference type="InterPro" id="IPR003658">
    <property type="entry name" value="Anti-sigma_ant"/>
</dbReference>
<dbReference type="AlphaFoldDB" id="A0A1U7HS54"/>
<protein>
    <recommendedName>
        <fullName evidence="2">Anti-sigma factor antagonist</fullName>
    </recommendedName>
</protein>
<comment type="caution">
    <text evidence="4">The sequence shown here is derived from an EMBL/GenBank/DDBJ whole genome shotgun (WGS) entry which is preliminary data.</text>
</comment>
<dbReference type="RefSeq" id="WP_073549507.1">
    <property type="nucleotide sequence ID" value="NZ_CAWMVK010000042.1"/>
</dbReference>
<dbReference type="PANTHER" id="PTHR33495">
    <property type="entry name" value="ANTI-SIGMA FACTOR ANTAGONIST TM_1081-RELATED-RELATED"/>
    <property type="match status" value="1"/>
</dbReference>
<name>A0A1U7HS54_9CHRO</name>
<dbReference type="InterPro" id="IPR002645">
    <property type="entry name" value="STAS_dom"/>
</dbReference>
<evidence type="ECO:0000259" key="3">
    <source>
        <dbReference type="PROSITE" id="PS50801"/>
    </source>
</evidence>
<sequence>MNITHKNGYMVVLHPQGRLDCDGSKRLEAQLTRLMVQRNSLWVINLSQVDFMDSTGLVALITGLKAARESGCRLVLCHLPEPVKLILELTQLDSVFEICEDYNAVLTLTETPALAA</sequence>
<dbReference type="PROSITE" id="PS50801">
    <property type="entry name" value="STAS"/>
    <property type="match status" value="1"/>
</dbReference>
<dbReference type="CDD" id="cd07043">
    <property type="entry name" value="STAS_anti-anti-sigma_factors"/>
    <property type="match status" value="1"/>
</dbReference>